<dbReference type="PANTHER" id="PTHR23235:SF58">
    <property type="entry name" value="EARLY GROWTH RESPONSE PROTEIN 4"/>
    <property type="match status" value="1"/>
</dbReference>
<keyword evidence="11" id="KW-0804">Transcription</keyword>
<sequence length="486" mass="54572">MDLSCQDSLYPKYQGDSELKEEGVQSTDPGAPQQLHERKQEQTIGPLSSGDFADNGETSDYFFLSSQPSPPLPLNYSGSFFIETNPEHSQDQETLFSIMSGILGISPFSAPQQLNRQESLYSVPEAIQNHMDLYSNSQPNLSISVQQPYQNQLYSAFSSTEDIHQVPSSPSLGSSCSSQCFFDSKLVPNKHELDFSPISPSMDSFGSQCPRWEAQNGQSFATSSFQLDSFHQSNNPQSVFHPLESKVENMLSACCQPHATEISEDSAHFSSMDFTCQSDSYQTSHLDFSETNMDLKPQLLGDLKYQFGHQVATPGPTNQEELIHHSSPPLISTNFLGHSPTEGNMLPSHAGEPSVEPRKKYRRNKFPAKCFRPKPHEKAFACPVESCIRSFARSDELNRHLRIHTGHKPFQCRICLRNFSRSDHLTTHIRTHTGEKPFSCDLCGRRFARSDEKKRHGKVHMKQKARTEEKLKGLGFYTVGLSFGTL</sequence>
<evidence type="ECO:0000259" key="15">
    <source>
        <dbReference type="PROSITE" id="PS50157"/>
    </source>
</evidence>
<dbReference type="AlphaFoldDB" id="A0A974DWA8"/>
<evidence type="ECO:0000256" key="6">
    <source>
        <dbReference type="ARBA" id="ARBA00022737"/>
    </source>
</evidence>
<dbReference type="Gene3D" id="3.30.160.60">
    <property type="entry name" value="Classic Zinc Finger"/>
    <property type="match status" value="3"/>
</dbReference>
<dbReference type="FunFam" id="3.30.160.60:FF:000324">
    <property type="entry name" value="Early growth response protein 4"/>
    <property type="match status" value="1"/>
</dbReference>
<dbReference type="GO" id="GO:0005634">
    <property type="term" value="C:nucleus"/>
    <property type="evidence" value="ECO:0007669"/>
    <property type="project" value="UniProtKB-SubCell"/>
</dbReference>
<dbReference type="CTD" id="108697521"/>
<evidence type="ECO:0000256" key="4">
    <source>
        <dbReference type="ARBA" id="ARBA00006991"/>
    </source>
</evidence>
<dbReference type="GeneID" id="108697521"/>
<dbReference type="PROSITE" id="PS50157">
    <property type="entry name" value="ZINC_FINGER_C2H2_2"/>
    <property type="match status" value="3"/>
</dbReference>
<evidence type="ECO:0000256" key="5">
    <source>
        <dbReference type="ARBA" id="ARBA00022723"/>
    </source>
</evidence>
<comment type="similarity">
    <text evidence="4">Belongs to the krueppel C2H2-type zinc-finger protein family.</text>
</comment>
<reference evidence="17" key="1">
    <citation type="journal article" date="2016" name="Nature">
        <title>Genome evolution in the allotetraploid frog Xenopus laevis.</title>
        <authorList>
            <person name="Session A.M."/>
            <person name="Uno Y."/>
            <person name="Kwon T."/>
            <person name="Chapman J.A."/>
            <person name="Toyoda A."/>
            <person name="Takahashi S."/>
            <person name="Fukui A."/>
            <person name="Hikosaka A."/>
            <person name="Suzuki A."/>
            <person name="Kondo M."/>
            <person name="van Heeringen S.J."/>
            <person name="Quigley I."/>
            <person name="Heinz S."/>
            <person name="Ogino H."/>
            <person name="Ochi H."/>
            <person name="Hellsten U."/>
            <person name="Lyons J.B."/>
            <person name="Simakov O."/>
            <person name="Putnam N."/>
            <person name="Stites J."/>
            <person name="Kuroki Y."/>
            <person name="Tanaka T."/>
            <person name="Michiue T."/>
            <person name="Watanabe M."/>
            <person name="Bogdanovic O."/>
            <person name="Lister R."/>
            <person name="Georgiou G."/>
            <person name="Paranjpe S.S."/>
            <person name="van Kruijsbergen I."/>
            <person name="Shu S."/>
            <person name="Carlson J."/>
            <person name="Kinoshita T."/>
            <person name="Ohta Y."/>
            <person name="Mawaribuchi S."/>
            <person name="Jenkins J."/>
            <person name="Grimwood J."/>
            <person name="Schmutz J."/>
            <person name="Mitros T."/>
            <person name="Mozaffari S.V."/>
            <person name="Suzuki Y."/>
            <person name="Haramoto Y."/>
            <person name="Yamamoto T.S."/>
            <person name="Takagi C."/>
            <person name="Heald R."/>
            <person name="Miller K."/>
            <person name="Haudenschild C."/>
            <person name="Kitzman J."/>
            <person name="Nakayama T."/>
            <person name="Izutsu Y."/>
            <person name="Robert J."/>
            <person name="Fortriede J."/>
            <person name="Burns K."/>
            <person name="Lotay V."/>
            <person name="Karimi K."/>
            <person name="Yasuoka Y."/>
            <person name="Dichmann D.S."/>
            <person name="Flajnik M.F."/>
            <person name="Houston D.W."/>
            <person name="Shendure J."/>
            <person name="DuPasquier L."/>
            <person name="Vize P.D."/>
            <person name="Zorn A.M."/>
            <person name="Ito M."/>
            <person name="Marcotte E.M."/>
            <person name="Wallingford J.B."/>
            <person name="Ito Y."/>
            <person name="Asashima M."/>
            <person name="Ueno N."/>
            <person name="Matsuda Y."/>
            <person name="Veenstra G.J."/>
            <person name="Fujiyama A."/>
            <person name="Harland R.M."/>
            <person name="Taira M."/>
            <person name="Rokhsar D.S."/>
        </authorList>
    </citation>
    <scope>NUCLEOTIDE SEQUENCE [LARGE SCALE GENOMIC DNA]</scope>
    <source>
        <strain evidence="17">J</strain>
    </source>
</reference>
<evidence type="ECO:0000313" key="17">
    <source>
        <dbReference type="Proteomes" id="UP000694892"/>
    </source>
</evidence>
<evidence type="ECO:0000256" key="11">
    <source>
        <dbReference type="ARBA" id="ARBA00023163"/>
    </source>
</evidence>
<evidence type="ECO:0000313" key="16">
    <source>
        <dbReference type="EMBL" id="OCT99118.1"/>
    </source>
</evidence>
<keyword evidence="7 13" id="KW-0863">Zinc-finger</keyword>
<dbReference type="KEGG" id="xla:108697521"/>
<evidence type="ECO:0000313" key="18">
    <source>
        <dbReference type="Xenbase" id="XB-GENE-6487615"/>
    </source>
</evidence>
<keyword evidence="12" id="KW-0539">Nucleus</keyword>
<comment type="subcellular location">
    <subcellularLocation>
        <location evidence="2">Nucleus</location>
    </subcellularLocation>
</comment>
<keyword evidence="9" id="KW-0805">Transcription regulation</keyword>
<gene>
    <name evidence="18" type="primary">egr4.L</name>
    <name evidence="16" type="ORF">XELAEV_18004909mg</name>
</gene>
<feature type="domain" description="C2H2-type" evidence="15">
    <location>
        <begin position="380"/>
        <end position="409"/>
    </location>
</feature>
<comment type="function">
    <text evidence="1">May be involved in transcriptional regulation.</text>
</comment>
<evidence type="ECO:0000256" key="13">
    <source>
        <dbReference type="PROSITE-ProRule" id="PRU00042"/>
    </source>
</evidence>
<dbReference type="InterPro" id="IPR036236">
    <property type="entry name" value="Znf_C2H2_sf"/>
</dbReference>
<feature type="domain" description="C2H2-type" evidence="15">
    <location>
        <begin position="410"/>
        <end position="437"/>
    </location>
</feature>
<dbReference type="PANTHER" id="PTHR23235">
    <property type="entry name" value="KRUEPPEL-LIKE TRANSCRIPTION FACTOR"/>
    <property type="match status" value="1"/>
</dbReference>
<keyword evidence="8" id="KW-0862">Zinc</keyword>
<dbReference type="SUPFAM" id="SSF57667">
    <property type="entry name" value="beta-beta-alpha zinc fingers"/>
    <property type="match status" value="2"/>
</dbReference>
<dbReference type="Proteomes" id="UP000694892">
    <property type="component" value="Chromosome 1L"/>
</dbReference>
<dbReference type="Pfam" id="PF00096">
    <property type="entry name" value="zf-C2H2"/>
    <property type="match status" value="1"/>
</dbReference>
<evidence type="ECO:0000256" key="9">
    <source>
        <dbReference type="ARBA" id="ARBA00023015"/>
    </source>
</evidence>
<evidence type="ECO:0000256" key="1">
    <source>
        <dbReference type="ARBA" id="ARBA00003767"/>
    </source>
</evidence>
<protein>
    <recommendedName>
        <fullName evidence="15">C2H2-type domain-containing protein</fullName>
    </recommendedName>
</protein>
<dbReference type="GO" id="GO:0000978">
    <property type="term" value="F:RNA polymerase II cis-regulatory region sequence-specific DNA binding"/>
    <property type="evidence" value="ECO:0007669"/>
    <property type="project" value="TreeGrafter"/>
</dbReference>
<dbReference type="SMART" id="SM00355">
    <property type="entry name" value="ZnF_C2H2"/>
    <property type="match status" value="3"/>
</dbReference>
<dbReference type="EMBL" id="CM004466">
    <property type="protein sequence ID" value="OCT99118.1"/>
    <property type="molecule type" value="Genomic_DNA"/>
</dbReference>
<organism evidence="16 17">
    <name type="scientific">Xenopus laevis</name>
    <name type="common">African clawed frog</name>
    <dbReference type="NCBI Taxonomy" id="8355"/>
    <lineage>
        <taxon>Eukaryota</taxon>
        <taxon>Metazoa</taxon>
        <taxon>Chordata</taxon>
        <taxon>Craniata</taxon>
        <taxon>Vertebrata</taxon>
        <taxon>Euteleostomi</taxon>
        <taxon>Amphibia</taxon>
        <taxon>Batrachia</taxon>
        <taxon>Anura</taxon>
        <taxon>Pipoidea</taxon>
        <taxon>Pipidae</taxon>
        <taxon>Xenopodinae</taxon>
        <taxon>Xenopus</taxon>
        <taxon>Xenopus</taxon>
    </lineage>
</organism>
<dbReference type="OMA" id="VENCIRC"/>
<dbReference type="GO" id="GO:0000981">
    <property type="term" value="F:DNA-binding transcription factor activity, RNA polymerase II-specific"/>
    <property type="evidence" value="ECO:0007669"/>
    <property type="project" value="TreeGrafter"/>
</dbReference>
<accession>A0A974DWA8</accession>
<name>A0A974DWA8_XENLA</name>
<evidence type="ECO:0000256" key="14">
    <source>
        <dbReference type="SAM" id="MobiDB-lite"/>
    </source>
</evidence>
<evidence type="ECO:0000256" key="10">
    <source>
        <dbReference type="ARBA" id="ARBA00023125"/>
    </source>
</evidence>
<dbReference type="PROSITE" id="PS00028">
    <property type="entry name" value="ZINC_FINGER_C2H2_1"/>
    <property type="match status" value="3"/>
</dbReference>
<dbReference type="OrthoDB" id="8197458at2759"/>
<dbReference type="FunFam" id="3.30.160.60:FF:000100">
    <property type="entry name" value="Zinc finger 45-like"/>
    <property type="match status" value="1"/>
</dbReference>
<evidence type="ECO:0000256" key="7">
    <source>
        <dbReference type="ARBA" id="ARBA00022771"/>
    </source>
</evidence>
<dbReference type="Xenbase" id="XB-GENE-6487615">
    <property type="gene designation" value="egr4.L"/>
</dbReference>
<proteinExistence type="inferred from homology"/>
<feature type="region of interest" description="Disordered" evidence="14">
    <location>
        <begin position="1"/>
        <end position="51"/>
    </location>
</feature>
<dbReference type="InterPro" id="IPR013087">
    <property type="entry name" value="Znf_C2H2_type"/>
</dbReference>
<keyword evidence="10" id="KW-0238">DNA-binding</keyword>
<keyword evidence="5" id="KW-0479">Metal-binding</keyword>
<keyword evidence="6" id="KW-0677">Repeat</keyword>
<evidence type="ECO:0000256" key="2">
    <source>
        <dbReference type="ARBA" id="ARBA00004123"/>
    </source>
</evidence>
<comment type="similarity">
    <text evidence="3">Belongs to the EGR C2H2-type zinc-finger protein family.</text>
</comment>
<dbReference type="FunFam" id="3.30.160.60:FF:000419">
    <property type="entry name" value="Early growth response protein 4"/>
    <property type="match status" value="1"/>
</dbReference>
<evidence type="ECO:0000256" key="3">
    <source>
        <dbReference type="ARBA" id="ARBA00005682"/>
    </source>
</evidence>
<dbReference type="RefSeq" id="XP_018083123.1">
    <property type="nucleotide sequence ID" value="XM_018227634.2"/>
</dbReference>
<evidence type="ECO:0000256" key="8">
    <source>
        <dbReference type="ARBA" id="ARBA00022833"/>
    </source>
</evidence>
<evidence type="ECO:0000256" key="12">
    <source>
        <dbReference type="ARBA" id="ARBA00023242"/>
    </source>
</evidence>
<feature type="domain" description="C2H2-type" evidence="15">
    <location>
        <begin position="438"/>
        <end position="465"/>
    </location>
</feature>
<dbReference type="AGR" id="Xenbase:XB-GENE-6487615"/>
<dbReference type="GO" id="GO:0008270">
    <property type="term" value="F:zinc ion binding"/>
    <property type="evidence" value="ECO:0007669"/>
    <property type="project" value="UniProtKB-KW"/>
</dbReference>